<feature type="region of interest" description="Disordered" evidence="7">
    <location>
        <begin position="173"/>
        <end position="219"/>
    </location>
</feature>
<keyword evidence="4 6" id="KW-0694">RNA-binding</keyword>
<dbReference type="InterPro" id="IPR036282">
    <property type="entry name" value="Glutathione-S-Trfase_C_sf"/>
</dbReference>
<keyword evidence="3 6" id="KW-0820">tRNA-binding</keyword>
<keyword evidence="11" id="KW-1185">Reference proteome</keyword>
<dbReference type="Pfam" id="PF01588">
    <property type="entry name" value="tRNA_bind"/>
    <property type="match status" value="1"/>
</dbReference>
<proteinExistence type="predicted"/>
<name>A0AAD5UF37_9FUNG</name>
<dbReference type="PANTHER" id="PTHR11586:SF33">
    <property type="entry name" value="AMINOACYL TRNA SYNTHASE COMPLEX-INTERACTING MULTIFUNCTIONAL PROTEIN 1"/>
    <property type="match status" value="1"/>
</dbReference>
<dbReference type="GO" id="GO:0017102">
    <property type="term" value="C:methionyl glutamyl tRNA synthetase complex"/>
    <property type="evidence" value="ECO:0007669"/>
    <property type="project" value="TreeGrafter"/>
</dbReference>
<dbReference type="PROSITE" id="PS50405">
    <property type="entry name" value="GST_CTER"/>
    <property type="match status" value="1"/>
</dbReference>
<evidence type="ECO:0000256" key="7">
    <source>
        <dbReference type="SAM" id="MobiDB-lite"/>
    </source>
</evidence>
<evidence type="ECO:0000259" key="8">
    <source>
        <dbReference type="PROSITE" id="PS50405"/>
    </source>
</evidence>
<evidence type="ECO:0000256" key="1">
    <source>
        <dbReference type="ARBA" id="ARBA00004496"/>
    </source>
</evidence>
<keyword evidence="2" id="KW-0963">Cytoplasm</keyword>
<comment type="caution">
    <text evidence="10">The sequence shown here is derived from an EMBL/GenBank/DDBJ whole genome shotgun (WGS) entry which is preliminary data.</text>
</comment>
<evidence type="ECO:0008006" key="12">
    <source>
        <dbReference type="Google" id="ProtNLM"/>
    </source>
</evidence>
<comment type="subcellular location">
    <subcellularLocation>
        <location evidence="1">Cytoplasm</location>
    </subcellularLocation>
</comment>
<dbReference type="EMBL" id="JADGKB010000123">
    <property type="protein sequence ID" value="KAJ3252995.1"/>
    <property type="molecule type" value="Genomic_DNA"/>
</dbReference>
<dbReference type="SUPFAM" id="SSF47616">
    <property type="entry name" value="GST C-terminal domain-like"/>
    <property type="match status" value="1"/>
</dbReference>
<dbReference type="GO" id="GO:0006412">
    <property type="term" value="P:translation"/>
    <property type="evidence" value="ECO:0007669"/>
    <property type="project" value="UniProtKB-KW"/>
</dbReference>
<dbReference type="InterPro" id="IPR010987">
    <property type="entry name" value="Glutathione-S-Trfase_C-like"/>
</dbReference>
<dbReference type="Gene3D" id="2.40.50.140">
    <property type="entry name" value="Nucleic acid-binding proteins"/>
    <property type="match status" value="1"/>
</dbReference>
<protein>
    <recommendedName>
        <fullName evidence="12">tRNA-binding domain-containing protein</fullName>
    </recommendedName>
</protein>
<organism evidence="10 11">
    <name type="scientific">Boothiomyces macroporosus</name>
    <dbReference type="NCBI Taxonomy" id="261099"/>
    <lineage>
        <taxon>Eukaryota</taxon>
        <taxon>Fungi</taxon>
        <taxon>Fungi incertae sedis</taxon>
        <taxon>Chytridiomycota</taxon>
        <taxon>Chytridiomycota incertae sedis</taxon>
        <taxon>Chytridiomycetes</taxon>
        <taxon>Rhizophydiales</taxon>
        <taxon>Terramycetaceae</taxon>
        <taxon>Boothiomyces</taxon>
    </lineage>
</organism>
<dbReference type="Pfam" id="PF21972">
    <property type="entry name" value="Arc1p_N_like"/>
    <property type="match status" value="1"/>
</dbReference>
<feature type="compositionally biased region" description="Basic and acidic residues" evidence="7">
    <location>
        <begin position="173"/>
        <end position="210"/>
    </location>
</feature>
<evidence type="ECO:0000256" key="3">
    <source>
        <dbReference type="ARBA" id="ARBA00022555"/>
    </source>
</evidence>
<dbReference type="FunFam" id="2.40.50.140:FF:000047">
    <property type="entry name" value="tyrosine--tRNA ligase, cytoplasmic isoform X2"/>
    <property type="match status" value="1"/>
</dbReference>
<feature type="domain" description="GST C-terminal" evidence="8">
    <location>
        <begin position="46"/>
        <end position="166"/>
    </location>
</feature>
<evidence type="ECO:0000313" key="11">
    <source>
        <dbReference type="Proteomes" id="UP001210925"/>
    </source>
</evidence>
<sequence length="389" mass="42797">MTLLISKKDLTVRIARAFADKKFANFKLVDAIDGQQIVGSFAISQHLLKAASLNELLGKTEEEQVSVFQWGLDSAKTWKQKFESDRTAAFSELNTVLEQKVFVATNQFTLADIALYSTLYNVALLPQDRKENPNVVRYFDLIQHLVAEKAESVGLEITEFDLDVPFVPKAAPVKEAKPGKAENKKEDKKEKAPAKESKKDEKKGDPKKEAAPAGLNPGRLDIRVGKITSVERHPDAESLYVEQVDLGEDQPRTVVSGLVKYMTEADLNGKSVVLLCNLKPAKMRGIESQAMVLCATSKDGNTVECLIPPAGAKPGDKCFFDGYQGDCFLTKGEPDEQLKPKQKVWENLQPNLITNQKLQASIVLDGKEALLKSKSGIVTVKSVKGAPIK</sequence>
<evidence type="ECO:0000256" key="2">
    <source>
        <dbReference type="ARBA" id="ARBA00022490"/>
    </source>
</evidence>
<keyword evidence="5" id="KW-0648">Protein biosynthesis</keyword>
<accession>A0AAD5UF37</accession>
<dbReference type="PROSITE" id="PS50886">
    <property type="entry name" value="TRBD"/>
    <property type="match status" value="1"/>
</dbReference>
<dbReference type="Proteomes" id="UP001210925">
    <property type="component" value="Unassembled WGS sequence"/>
</dbReference>
<dbReference type="GO" id="GO:0000049">
    <property type="term" value="F:tRNA binding"/>
    <property type="evidence" value="ECO:0007669"/>
    <property type="project" value="UniProtKB-UniRule"/>
</dbReference>
<evidence type="ECO:0000313" key="10">
    <source>
        <dbReference type="EMBL" id="KAJ3252995.1"/>
    </source>
</evidence>
<dbReference type="Gene3D" id="1.20.1050.130">
    <property type="match status" value="1"/>
</dbReference>
<evidence type="ECO:0000256" key="4">
    <source>
        <dbReference type="ARBA" id="ARBA00022884"/>
    </source>
</evidence>
<evidence type="ECO:0000256" key="5">
    <source>
        <dbReference type="ARBA" id="ARBA00022917"/>
    </source>
</evidence>
<dbReference type="InterPro" id="IPR002547">
    <property type="entry name" value="tRNA-bd_dom"/>
</dbReference>
<gene>
    <name evidence="10" type="ORF">HK103_001048</name>
</gene>
<dbReference type="InterPro" id="IPR053836">
    <property type="entry name" value="Arc1-like_N"/>
</dbReference>
<dbReference type="InterPro" id="IPR012340">
    <property type="entry name" value="NA-bd_OB-fold"/>
</dbReference>
<dbReference type="InterPro" id="IPR051270">
    <property type="entry name" value="Tyrosine-tRNA_ligase_regulator"/>
</dbReference>
<evidence type="ECO:0000256" key="6">
    <source>
        <dbReference type="PROSITE-ProRule" id="PRU00209"/>
    </source>
</evidence>
<feature type="domain" description="TRNA-binding" evidence="9">
    <location>
        <begin position="216"/>
        <end position="319"/>
    </location>
</feature>
<dbReference type="PANTHER" id="PTHR11586">
    <property type="entry name" value="TRNA-AMINOACYLATION COFACTOR ARC1 FAMILY MEMBER"/>
    <property type="match status" value="1"/>
</dbReference>
<dbReference type="AlphaFoldDB" id="A0AAD5UF37"/>
<dbReference type="CDD" id="cd02799">
    <property type="entry name" value="tRNA_bind_EMAP-II_like"/>
    <property type="match status" value="1"/>
</dbReference>
<reference evidence="10" key="1">
    <citation type="submission" date="2020-05" db="EMBL/GenBank/DDBJ databases">
        <title>Phylogenomic resolution of chytrid fungi.</title>
        <authorList>
            <person name="Stajich J.E."/>
            <person name="Amses K."/>
            <person name="Simmons R."/>
            <person name="Seto K."/>
            <person name="Myers J."/>
            <person name="Bonds A."/>
            <person name="Quandt C.A."/>
            <person name="Barry K."/>
            <person name="Liu P."/>
            <person name="Grigoriev I."/>
            <person name="Longcore J.E."/>
            <person name="James T.Y."/>
        </authorList>
    </citation>
    <scope>NUCLEOTIDE SEQUENCE</scope>
    <source>
        <strain evidence="10">PLAUS21</strain>
    </source>
</reference>
<dbReference type="SUPFAM" id="SSF50249">
    <property type="entry name" value="Nucleic acid-binding proteins"/>
    <property type="match status" value="1"/>
</dbReference>
<evidence type="ECO:0000259" key="9">
    <source>
        <dbReference type="PROSITE" id="PS50886"/>
    </source>
</evidence>